<comment type="caution">
    <text evidence="7">Lacks conserved residue(s) required for the propagation of feature annotation.</text>
</comment>
<evidence type="ECO:0000256" key="3">
    <source>
        <dbReference type="ARBA" id="ARBA00022737"/>
    </source>
</evidence>
<keyword evidence="2 7" id="KW-0548">Nucleotidyltransferase</keyword>
<dbReference type="SUPFAM" id="SSF55021">
    <property type="entry name" value="ACT-like"/>
    <property type="match status" value="2"/>
</dbReference>
<evidence type="ECO:0000259" key="11">
    <source>
        <dbReference type="PROSITE" id="PS51831"/>
    </source>
</evidence>
<comment type="activity regulation">
    <text evidence="7">Uridylyltransferase (UTase) activity is inhibited by glutamine, while glutamine activates uridylyl-removing (UR) activity.</text>
</comment>
<dbReference type="PROSITE" id="PS51831">
    <property type="entry name" value="HD"/>
    <property type="match status" value="1"/>
</dbReference>
<protein>
    <recommendedName>
        <fullName evidence="7">Bifunctional uridylyltransferase/uridylyl-removing enzyme</fullName>
        <shortName evidence="7">UTase/UR</shortName>
    </recommendedName>
    <alternativeName>
        <fullName evidence="7">Bifunctional [protein-PII] modification enzyme</fullName>
    </alternativeName>
    <alternativeName>
        <fullName evidence="7">Bifunctional nitrogen sensor protein</fullName>
    </alternativeName>
    <domain>
        <recommendedName>
            <fullName evidence="7">[Protein-PII] uridylyltransferase</fullName>
            <shortName evidence="7">PII uridylyltransferase</shortName>
            <shortName evidence="7">UTase</shortName>
            <ecNumber evidence="7">2.7.7.59</ecNumber>
        </recommendedName>
    </domain>
    <domain>
        <recommendedName>
            <fullName evidence="7">[Protein-PII]-UMP uridylyl-removing enzyme</fullName>
            <shortName evidence="7">UR</shortName>
            <ecNumber evidence="7">3.1.4.-</ecNumber>
        </recommendedName>
    </domain>
</protein>
<evidence type="ECO:0000256" key="2">
    <source>
        <dbReference type="ARBA" id="ARBA00022695"/>
    </source>
</evidence>
<evidence type="ECO:0000313" key="12">
    <source>
        <dbReference type="EMBL" id="MBB5575170.1"/>
    </source>
</evidence>
<accession>A0A7W8XT99</accession>
<keyword evidence="5 7" id="KW-0460">Magnesium</keyword>
<dbReference type="SUPFAM" id="SSF81301">
    <property type="entry name" value="Nucleotidyltransferase"/>
    <property type="match status" value="1"/>
</dbReference>
<evidence type="ECO:0000256" key="7">
    <source>
        <dbReference type="HAMAP-Rule" id="MF_00277"/>
    </source>
</evidence>
<dbReference type="NCBIfam" id="NF003467">
    <property type="entry name" value="PRK05092.1"/>
    <property type="match status" value="1"/>
</dbReference>
<dbReference type="EC" id="2.7.7.59" evidence="7"/>
<dbReference type="NCBIfam" id="TIGR01693">
    <property type="entry name" value="UTase_glnD"/>
    <property type="match status" value="1"/>
</dbReference>
<dbReference type="AlphaFoldDB" id="A0A7W8XT99"/>
<dbReference type="InterPro" id="IPR003607">
    <property type="entry name" value="HD/PDEase_dom"/>
</dbReference>
<evidence type="ECO:0000256" key="8">
    <source>
        <dbReference type="SAM" id="Coils"/>
    </source>
</evidence>
<keyword evidence="1 7" id="KW-0808">Transferase</keyword>
<comment type="caution">
    <text evidence="12">The sequence shown here is derived from an EMBL/GenBank/DDBJ whole genome shotgun (WGS) entry which is preliminary data.</text>
</comment>
<dbReference type="Proteomes" id="UP000549882">
    <property type="component" value="Unassembled WGS sequence"/>
</dbReference>
<dbReference type="SUPFAM" id="SSF81593">
    <property type="entry name" value="Nucleotidyltransferase substrate binding subunit/domain"/>
    <property type="match status" value="1"/>
</dbReference>
<feature type="compositionally biased region" description="Basic and acidic residues" evidence="9">
    <location>
        <begin position="957"/>
        <end position="973"/>
    </location>
</feature>
<evidence type="ECO:0000256" key="4">
    <source>
        <dbReference type="ARBA" id="ARBA00022801"/>
    </source>
</evidence>
<dbReference type="InterPro" id="IPR045865">
    <property type="entry name" value="ACT-like_dom_sf"/>
</dbReference>
<sequence>MQTKRQARRQWAAVNEQDPGRPSMVKHEIDFSVILDVSALRAECETLAKRHEDKKDERSALLALLKKASQEGREKARRLLSEDGSGLECAYRISWLQDQIITVLYDFTVHHVHPKQKGNFAITAVGGYGRDTLAPGSDIDLLFLFQPKPEDETHKAVEFILYMLWDMGFKVGHATRTVEECMRQAKSDMTVRTAILETRYICGSEPLAGELETRFDKEIVTNTGPEFIAAKLAERDERHRKAGDTRYLVEPNVKEGKGGLRDLHTLFWISKYYYHVRDPADLVKLGVLSKQEYRLFQKSEDFLWAVRCHMHFLTGKAEERLSFDIQREIAEALGYHARPGLSAVERFMKHYFLVAKDVGDLTRILCAALEDQQAKATPGLTGVLSRFTHRSRKIPGTLEFVEDRGRIALANPDVFKRDPVSLIRLFFVADINGLEFHPDALKRVTRSLGLIDNDLRENEEANRLFLAILTSKRDPALILRRMNEAGVLGRFIPEFGKIVSMMQFNMYHHYTVDEHLIRAVDVLSEIDKGKAEDTHPLTNKLMPNIEDRDALYVAVLLHDIAKGREEDHSEAGAKVARKLCPRFGLTPKQTELVVWLIAEHLTMSMVAQTRDLTDRKTIIDFADRVQSLDRLKMLLILTVCDIRAVGPGVWNGWKGQLLRTLYYETELLLAGGFSEVSRKERAEEAAKALEKALGDWSQKDRKAYVKLHYQPYLLSVPLEDQIRHTQFIRQTDKSGQVLATMVRTDSFHAITEITVLSPDHPRLLTVIAGACAAAGANIADAQIFTTSDGRALDTIHVSREFPDDADELRRAGTIGKMIEDVLAGRKRLPEVIATRTKNRRKNKAFVIPPSVTISNSLSNKFTVIEVECLDRPGLLSEITAVLSDLSLDIQSARITTFGEKVIDSFYVTDLVGQKISNENKRANITARLKAVMAGEEDEVRERMPSGIIAPAATRSSAVEKLDTETEKKAGSAA</sequence>
<dbReference type="Pfam" id="PF08335">
    <property type="entry name" value="GlnD_UR_UTase"/>
    <property type="match status" value="1"/>
</dbReference>
<dbReference type="Gene3D" id="1.10.3090.10">
    <property type="entry name" value="cca-adding enzyme, domain 2"/>
    <property type="match status" value="1"/>
</dbReference>
<proteinExistence type="inferred from homology"/>
<name>A0A7W8XT99_9HYPH</name>
<dbReference type="PANTHER" id="PTHR47320">
    <property type="entry name" value="BIFUNCTIONAL URIDYLYLTRANSFERASE/URIDYLYL-REMOVING ENZYME"/>
    <property type="match status" value="1"/>
</dbReference>
<keyword evidence="13" id="KW-1185">Reference proteome</keyword>
<dbReference type="GO" id="GO:0006808">
    <property type="term" value="P:regulation of nitrogen utilization"/>
    <property type="evidence" value="ECO:0007669"/>
    <property type="project" value="UniProtKB-UniRule"/>
</dbReference>
<dbReference type="EC" id="3.1.4.-" evidence="7"/>
<comment type="cofactor">
    <cofactor evidence="7">
        <name>Mg(2+)</name>
        <dbReference type="ChEBI" id="CHEBI:18420"/>
    </cofactor>
</comment>
<keyword evidence="8" id="KW-0175">Coiled coil</keyword>
<evidence type="ECO:0000256" key="1">
    <source>
        <dbReference type="ARBA" id="ARBA00022679"/>
    </source>
</evidence>
<dbReference type="Pfam" id="PF01909">
    <property type="entry name" value="NTP_transf_2"/>
    <property type="match status" value="1"/>
</dbReference>
<feature type="domain" description="ACT" evidence="10">
    <location>
        <begin position="752"/>
        <end position="833"/>
    </location>
</feature>
<dbReference type="CDD" id="cd00077">
    <property type="entry name" value="HDc"/>
    <property type="match status" value="1"/>
</dbReference>
<keyword evidence="3" id="KW-0677">Repeat</keyword>
<dbReference type="Gene3D" id="3.30.460.10">
    <property type="entry name" value="Beta Polymerase, domain 2"/>
    <property type="match status" value="1"/>
</dbReference>
<reference evidence="12 13" key="1">
    <citation type="submission" date="2020-08" db="EMBL/GenBank/DDBJ databases">
        <title>Genomic Encyclopedia of Type Strains, Phase IV (KMG-V): Genome sequencing to study the core and pangenomes of soil and plant-associated prokaryotes.</title>
        <authorList>
            <person name="Whitman W."/>
        </authorList>
    </citation>
    <scope>NUCLEOTIDE SEQUENCE [LARGE SCALE GENOMIC DNA]</scope>
    <source>
        <strain evidence="12 13">SEMIA 4064</strain>
    </source>
</reference>
<dbReference type="GO" id="GO:0008773">
    <property type="term" value="F:[protein-PII] uridylyltransferase activity"/>
    <property type="evidence" value="ECO:0007669"/>
    <property type="project" value="UniProtKB-UniRule"/>
</dbReference>
<feature type="domain" description="HD" evidence="11">
    <location>
        <begin position="512"/>
        <end position="628"/>
    </location>
</feature>
<dbReference type="HAMAP" id="MF_00277">
    <property type="entry name" value="PII_uridylyl_transf"/>
    <property type="match status" value="1"/>
</dbReference>
<dbReference type="Pfam" id="PF01966">
    <property type="entry name" value="HD"/>
    <property type="match status" value="1"/>
</dbReference>
<dbReference type="GO" id="GO:0008081">
    <property type="term" value="F:phosphoric diester hydrolase activity"/>
    <property type="evidence" value="ECO:0007669"/>
    <property type="project" value="UniProtKB-UniRule"/>
</dbReference>
<dbReference type="EMBL" id="JACHBI010000007">
    <property type="protein sequence ID" value="MBB5575170.1"/>
    <property type="molecule type" value="Genomic_DNA"/>
</dbReference>
<feature type="coiled-coil region" evidence="8">
    <location>
        <begin position="37"/>
        <end position="71"/>
    </location>
</feature>
<comment type="catalytic activity">
    <reaction evidence="7">
        <text>[protein-PII]-uridylyl-L-tyrosine + H2O = [protein-PII]-L-tyrosine + UMP + H(+)</text>
        <dbReference type="Rhea" id="RHEA:48600"/>
        <dbReference type="Rhea" id="RHEA-COMP:12147"/>
        <dbReference type="Rhea" id="RHEA-COMP:12148"/>
        <dbReference type="ChEBI" id="CHEBI:15377"/>
        <dbReference type="ChEBI" id="CHEBI:15378"/>
        <dbReference type="ChEBI" id="CHEBI:46858"/>
        <dbReference type="ChEBI" id="CHEBI:57865"/>
        <dbReference type="ChEBI" id="CHEBI:90602"/>
    </reaction>
</comment>
<evidence type="ECO:0000259" key="10">
    <source>
        <dbReference type="PROSITE" id="PS51671"/>
    </source>
</evidence>
<dbReference type="InterPro" id="IPR002934">
    <property type="entry name" value="Polymerase_NTP_transf_dom"/>
</dbReference>
<feature type="domain" description="ACT" evidence="10">
    <location>
        <begin position="863"/>
        <end position="944"/>
    </location>
</feature>
<comment type="function">
    <text evidence="7">Modifies, by uridylylation and deuridylylation, the PII regulatory proteins (GlnB and homologs), in response to the nitrogen status of the cell that GlnD senses through the glutamine level. Under low glutamine levels, catalyzes the conversion of the PII proteins and UTP to PII-UMP and PPi, while under higher glutamine levels, GlnD hydrolyzes PII-UMP to PII and UMP (deuridylylation). Thus, controls uridylylation state and activity of the PII proteins, and plays an important role in the regulation of nitrogen metabolism.</text>
</comment>
<dbReference type="InterPro" id="IPR013546">
    <property type="entry name" value="PII_UdlTrfase/GS_AdlTrfase"/>
</dbReference>
<feature type="region of interest" description="Disordered" evidence="9">
    <location>
        <begin position="1"/>
        <end position="21"/>
    </location>
</feature>
<feature type="region of interest" description="Uridylyltransferase" evidence="7">
    <location>
        <begin position="1"/>
        <end position="395"/>
    </location>
</feature>
<dbReference type="Gene3D" id="3.30.70.260">
    <property type="match status" value="1"/>
</dbReference>
<keyword evidence="6 7" id="KW-0511">Multifunctional enzyme</keyword>
<feature type="region of interest" description="Disordered" evidence="9">
    <location>
        <begin position="942"/>
        <end position="973"/>
    </location>
</feature>
<dbReference type="PROSITE" id="PS51671">
    <property type="entry name" value="ACT"/>
    <property type="match status" value="2"/>
</dbReference>
<comment type="similarity">
    <text evidence="7">Belongs to the GlnD family.</text>
</comment>
<dbReference type="InterPro" id="IPR043519">
    <property type="entry name" value="NT_sf"/>
</dbReference>
<dbReference type="Pfam" id="PF24931">
    <property type="entry name" value="ACT_ACR9_3rd"/>
    <property type="match status" value="1"/>
</dbReference>
<dbReference type="CDD" id="cd04899">
    <property type="entry name" value="ACT_ACR-UUR-like_2"/>
    <property type="match status" value="1"/>
</dbReference>
<evidence type="ECO:0000256" key="5">
    <source>
        <dbReference type="ARBA" id="ARBA00022842"/>
    </source>
</evidence>
<dbReference type="SMART" id="SM00471">
    <property type="entry name" value="HDc"/>
    <property type="match status" value="1"/>
</dbReference>
<evidence type="ECO:0000313" key="13">
    <source>
        <dbReference type="Proteomes" id="UP000549882"/>
    </source>
</evidence>
<comment type="domain">
    <text evidence="7">Has four distinct domains: an N-terminal nucleotidyltransferase (NT) domain responsible for UTase activity, a central HD domain that encodes UR activity, and two C-terminal ACT domains that seem to have a role in glutamine sensing.</text>
</comment>
<gene>
    <name evidence="7" type="primary">glnD</name>
    <name evidence="12" type="ORF">GGD50_003799</name>
</gene>
<evidence type="ECO:0000256" key="6">
    <source>
        <dbReference type="ARBA" id="ARBA00023268"/>
    </source>
</evidence>
<dbReference type="SUPFAM" id="SSF109604">
    <property type="entry name" value="HD-domain/PDEase-like"/>
    <property type="match status" value="1"/>
</dbReference>
<dbReference type="InterPro" id="IPR006674">
    <property type="entry name" value="HD_domain"/>
</dbReference>
<dbReference type="PIRSF" id="PIRSF006288">
    <property type="entry name" value="PII_uridyltransf"/>
    <property type="match status" value="1"/>
</dbReference>
<dbReference type="CDD" id="cd04900">
    <property type="entry name" value="ACT_UUR-like_1"/>
    <property type="match status" value="1"/>
</dbReference>
<evidence type="ECO:0000256" key="9">
    <source>
        <dbReference type="SAM" id="MobiDB-lite"/>
    </source>
</evidence>
<keyword evidence="4 7" id="KW-0378">Hydrolase</keyword>
<dbReference type="RefSeq" id="WP_107106814.1">
    <property type="nucleotide sequence ID" value="NZ_JACHBI010000007.1"/>
</dbReference>
<dbReference type="PANTHER" id="PTHR47320:SF1">
    <property type="entry name" value="BIFUNCTIONAL URIDYLYLTRANSFERASE_URIDYLYL-REMOVING ENZYME"/>
    <property type="match status" value="1"/>
</dbReference>
<organism evidence="12 13">
    <name type="scientific">Rhizobium paranaense</name>
    <dbReference type="NCBI Taxonomy" id="1650438"/>
    <lineage>
        <taxon>Bacteria</taxon>
        <taxon>Pseudomonadati</taxon>
        <taxon>Pseudomonadota</taxon>
        <taxon>Alphaproteobacteria</taxon>
        <taxon>Hyphomicrobiales</taxon>
        <taxon>Rhizobiaceae</taxon>
        <taxon>Rhizobium/Agrobacterium group</taxon>
        <taxon>Rhizobium</taxon>
    </lineage>
</organism>
<dbReference type="InterPro" id="IPR002912">
    <property type="entry name" value="ACT_dom"/>
</dbReference>
<dbReference type="CDD" id="cd05401">
    <property type="entry name" value="NT_GlnE_GlnD_like"/>
    <property type="match status" value="1"/>
</dbReference>
<dbReference type="InterPro" id="IPR010043">
    <property type="entry name" value="UTase/UR"/>
</dbReference>
<comment type="catalytic activity">
    <reaction evidence="7">
        <text>[protein-PII]-L-tyrosine + UTP = [protein-PII]-uridylyl-L-tyrosine + diphosphate</text>
        <dbReference type="Rhea" id="RHEA:13673"/>
        <dbReference type="Rhea" id="RHEA-COMP:12147"/>
        <dbReference type="Rhea" id="RHEA-COMP:12148"/>
        <dbReference type="ChEBI" id="CHEBI:33019"/>
        <dbReference type="ChEBI" id="CHEBI:46398"/>
        <dbReference type="ChEBI" id="CHEBI:46858"/>
        <dbReference type="ChEBI" id="CHEBI:90602"/>
        <dbReference type="EC" id="2.7.7.59"/>
    </reaction>
</comment>